<evidence type="ECO:0000313" key="2">
    <source>
        <dbReference type="Proteomes" id="UP000695023"/>
    </source>
</evidence>
<organism evidence="2 3">
    <name type="scientific">Pundamilia nyererei</name>
    <dbReference type="NCBI Taxonomy" id="303518"/>
    <lineage>
        <taxon>Eukaryota</taxon>
        <taxon>Metazoa</taxon>
        <taxon>Chordata</taxon>
        <taxon>Craniata</taxon>
        <taxon>Vertebrata</taxon>
        <taxon>Euteleostomi</taxon>
        <taxon>Actinopterygii</taxon>
        <taxon>Neopterygii</taxon>
        <taxon>Teleostei</taxon>
        <taxon>Neoteleostei</taxon>
        <taxon>Acanthomorphata</taxon>
        <taxon>Ovalentaria</taxon>
        <taxon>Cichlomorphae</taxon>
        <taxon>Cichliformes</taxon>
        <taxon>Cichlidae</taxon>
        <taxon>African cichlids</taxon>
        <taxon>Pseudocrenilabrinae</taxon>
        <taxon>Haplochromini</taxon>
        <taxon>Pundamilia</taxon>
    </lineage>
</organism>
<dbReference type="GO" id="GO:0036064">
    <property type="term" value="C:ciliary basal body"/>
    <property type="evidence" value="ECO:0007669"/>
    <property type="project" value="TreeGrafter"/>
</dbReference>
<proteinExistence type="predicted"/>
<dbReference type="GeneID" id="102197532"/>
<sequence length="577" mass="64389">MDSRIGSVSSGLGYSPGVRGKALKSSPFCPLSSSKLTQSIIKDHMVSHYKKVYSAKAAIDTSVPKSLLCSVKYNDQIKRDRLRKNGRPQSAPAQRNSRTSYSSSQSRLSVQYDDSTYLCSRSSLVSSPGFNTTFKVNEMVYPSLNVSSHHTRPASELKHRSPEATFRRKSSACSLAASGDQSSYKTFQDPVRKTYSGDLLLKHSQHFTQDKPFTPKTLKSDKSSYLSKYRYYRAPQRKPTQDCSNSTSFQQEMCDGSVKNKDCMLDVDGPSQGFITEHESFEDELNGTYSSSRQKSRAAKGRECGFFDSLSRVSPENRKSPNMMRVSTENREEELMYLEFISAVTEDILSRGHISDRVLDRVLNRHIDMNRHQLDEGKMRHLLEVLCKDFEEPTNISSSTAELEKKNYLLDSLLPCLESAGKHVKTKEDNDLFPYVSPIKHCDFPAYTDPLLASTPLHSPTRTPSQTEITEKDKKGDSEGKFIDFSLVSEHVTDNTTASEEDFHIVGTTVTTSVHSETQENSAIASDQEQADGQSNELEDLGKSLSESLHVSSNTHCESAASEQRSNAGDSGSDDEF</sequence>
<dbReference type="RefSeq" id="XP_013763867.1">
    <property type="nucleotide sequence ID" value="XM_013908413.1"/>
</dbReference>
<dbReference type="GO" id="GO:0120206">
    <property type="term" value="C:photoreceptor distal connecting cilium"/>
    <property type="evidence" value="ECO:0007669"/>
    <property type="project" value="TreeGrafter"/>
</dbReference>
<evidence type="ECO:0000313" key="3">
    <source>
        <dbReference type="RefSeq" id="XP_013763867.1"/>
    </source>
</evidence>
<protein>
    <submittedName>
        <fullName evidence="3">Spermatogenesis-associated protein 7 homolog isoform X1</fullName>
    </submittedName>
</protein>
<dbReference type="Pfam" id="PF15244">
    <property type="entry name" value="HSD3"/>
    <property type="match status" value="1"/>
</dbReference>
<gene>
    <name evidence="3" type="primary">spata7</name>
</gene>
<feature type="compositionally biased region" description="Polar residues" evidence="1">
    <location>
        <begin position="456"/>
        <end position="468"/>
    </location>
</feature>
<dbReference type="Proteomes" id="UP000695023">
    <property type="component" value="Unplaced"/>
</dbReference>
<feature type="compositionally biased region" description="Polar residues" evidence="1">
    <location>
        <begin position="513"/>
        <end position="536"/>
    </location>
</feature>
<keyword evidence="2" id="KW-1185">Reference proteome</keyword>
<feature type="region of interest" description="Disordered" evidence="1">
    <location>
        <begin position="453"/>
        <end position="477"/>
    </location>
</feature>
<feature type="region of interest" description="Disordered" evidence="1">
    <location>
        <begin position="79"/>
        <end position="107"/>
    </location>
</feature>
<dbReference type="PANTHER" id="PTHR14917:SF4">
    <property type="entry name" value="SPERMATOGENESIS-ASSOCIATED 7"/>
    <property type="match status" value="1"/>
</dbReference>
<dbReference type="GO" id="GO:0120200">
    <property type="term" value="C:rod photoreceptor outer segment"/>
    <property type="evidence" value="ECO:0007669"/>
    <property type="project" value="TreeGrafter"/>
</dbReference>
<evidence type="ECO:0000256" key="1">
    <source>
        <dbReference type="SAM" id="MobiDB-lite"/>
    </source>
</evidence>
<reference evidence="3" key="1">
    <citation type="submission" date="2025-08" db="UniProtKB">
        <authorList>
            <consortium name="RefSeq"/>
        </authorList>
    </citation>
    <scope>IDENTIFICATION</scope>
</reference>
<feature type="compositionally biased region" description="Polar residues" evidence="1">
    <location>
        <begin position="545"/>
        <end position="570"/>
    </location>
</feature>
<dbReference type="GO" id="GO:0000226">
    <property type="term" value="P:microtubule cytoskeleton organization"/>
    <property type="evidence" value="ECO:0007669"/>
    <property type="project" value="TreeGrafter"/>
</dbReference>
<dbReference type="GO" id="GO:0005930">
    <property type="term" value="C:axoneme"/>
    <property type="evidence" value="ECO:0007669"/>
    <property type="project" value="TreeGrafter"/>
</dbReference>
<feature type="region of interest" description="Disordered" evidence="1">
    <location>
        <begin position="513"/>
        <end position="577"/>
    </location>
</feature>
<name>A0A9Y6J644_9CICH</name>
<feature type="compositionally biased region" description="Low complexity" evidence="1">
    <location>
        <begin position="94"/>
        <end position="107"/>
    </location>
</feature>
<dbReference type="AlphaFoldDB" id="A0A9Y6J644"/>
<dbReference type="InterPro" id="IPR029357">
    <property type="entry name" value="SPATA7"/>
</dbReference>
<dbReference type="GO" id="GO:0045494">
    <property type="term" value="P:photoreceptor cell maintenance"/>
    <property type="evidence" value="ECO:0007669"/>
    <property type="project" value="TreeGrafter"/>
</dbReference>
<dbReference type="PANTHER" id="PTHR14917">
    <property type="entry name" value="SPERMATOGENESIS-ASSOCIATED PROTEIN 7"/>
    <property type="match status" value="1"/>
</dbReference>
<accession>A0A9Y6J644</accession>
<dbReference type="CTD" id="55812"/>